<name>A0A7C1WZL6_THERO</name>
<dbReference type="InterPro" id="IPR015422">
    <property type="entry name" value="PyrdxlP-dep_Trfase_small"/>
</dbReference>
<dbReference type="InterPro" id="IPR004839">
    <property type="entry name" value="Aminotransferase_I/II_large"/>
</dbReference>
<dbReference type="EMBL" id="DSJL01000006">
    <property type="protein sequence ID" value="HEF64420.1"/>
    <property type="molecule type" value="Genomic_DNA"/>
</dbReference>
<proteinExistence type="inferred from homology"/>
<comment type="caution">
    <text evidence="8">The sequence shown here is derived from an EMBL/GenBank/DDBJ whole genome shotgun (WGS) entry which is preliminary data.</text>
</comment>
<dbReference type="Gene3D" id="3.40.640.10">
    <property type="entry name" value="Type I PLP-dependent aspartate aminotransferase-like (Major domain)"/>
    <property type="match status" value="1"/>
</dbReference>
<evidence type="ECO:0000313" key="8">
    <source>
        <dbReference type="EMBL" id="HEF64420.1"/>
    </source>
</evidence>
<dbReference type="InterPro" id="IPR015421">
    <property type="entry name" value="PyrdxlP-dep_Trfase_major"/>
</dbReference>
<evidence type="ECO:0000256" key="5">
    <source>
        <dbReference type="ARBA" id="ARBA00022679"/>
    </source>
</evidence>
<reference evidence="8" key="1">
    <citation type="journal article" date="2020" name="mSystems">
        <title>Genome- and Community-Level Interaction Insights into Carbon Utilization and Element Cycling Functions of Hydrothermarchaeota in Hydrothermal Sediment.</title>
        <authorList>
            <person name="Zhou Z."/>
            <person name="Liu Y."/>
            <person name="Xu W."/>
            <person name="Pan J."/>
            <person name="Luo Z.H."/>
            <person name="Li M."/>
        </authorList>
    </citation>
    <scope>NUCLEOTIDE SEQUENCE [LARGE SCALE GENOMIC DNA]</scope>
    <source>
        <strain evidence="8">SpSt-222</strain>
    </source>
</reference>
<comment type="subunit">
    <text evidence="3">Homodimer.</text>
</comment>
<comment type="cofactor">
    <cofactor evidence="1">
        <name>pyridoxal 5'-phosphate</name>
        <dbReference type="ChEBI" id="CHEBI:597326"/>
    </cofactor>
</comment>
<dbReference type="InterPro" id="IPR050859">
    <property type="entry name" value="Class-I_PLP-dep_aminotransf"/>
</dbReference>
<comment type="similarity">
    <text evidence="2">Belongs to the class-I pyridoxal-phosphate-dependent aminotransferase family.</text>
</comment>
<dbReference type="FunFam" id="3.40.640.10:FF:000053">
    <property type="entry name" value="Aminotransferase, class I"/>
    <property type="match status" value="1"/>
</dbReference>
<dbReference type="AlphaFoldDB" id="A0A7C1WZL6"/>
<dbReference type="GO" id="GO:1901605">
    <property type="term" value="P:alpha-amino acid metabolic process"/>
    <property type="evidence" value="ECO:0007669"/>
    <property type="project" value="TreeGrafter"/>
</dbReference>
<dbReference type="GO" id="GO:0008483">
    <property type="term" value="F:transaminase activity"/>
    <property type="evidence" value="ECO:0007669"/>
    <property type="project" value="UniProtKB-KW"/>
</dbReference>
<sequence>MRLSWDRILAKRVAAFRPCIRTDFSLLPAPPDTIHFTGGAPPVECLPVEPLAEELARAWRSEPTALWYGETEGYRPLREAIAARLARRGAVVDPDDILITQGAQQAIDLVARLLLEPGDRVLVEGPTYFGALQVFEPYAVRIEAVPLDEEGVQLERLEELLARQPRPKLFYTVPTFQNPAGVTMSLERRRAVVELAERYGVPIVEDDPYGDLWYETLPPPPLRAFSEDVLSLGSFSKTIAPGLRVGWLVAPRQLMKPLIDAKEAADIQSDRLLQRAIAAVITSPWYEEHLTAARRVYATRCRTLADALSRELGDLATWRLPGGGFFLWVTLQGDVDSAALLPHCAAAGVTYVPGSEFYPDHRPTPSFRLGFTTLSIEAMLVGAERLGRALRAALVEASGR</sequence>
<gene>
    <name evidence="8" type="ORF">ENP47_02255</name>
</gene>
<evidence type="ECO:0000256" key="3">
    <source>
        <dbReference type="ARBA" id="ARBA00011738"/>
    </source>
</evidence>
<organism evidence="8">
    <name type="scientific">Thermomicrobium roseum</name>
    <dbReference type="NCBI Taxonomy" id="500"/>
    <lineage>
        <taxon>Bacteria</taxon>
        <taxon>Pseudomonadati</taxon>
        <taxon>Thermomicrobiota</taxon>
        <taxon>Thermomicrobia</taxon>
        <taxon>Thermomicrobiales</taxon>
        <taxon>Thermomicrobiaceae</taxon>
        <taxon>Thermomicrobium</taxon>
    </lineage>
</organism>
<dbReference type="Pfam" id="PF00155">
    <property type="entry name" value="Aminotran_1_2"/>
    <property type="match status" value="1"/>
</dbReference>
<keyword evidence="5 8" id="KW-0808">Transferase</keyword>
<keyword evidence="4 8" id="KW-0032">Aminotransferase</keyword>
<dbReference type="PANTHER" id="PTHR42790">
    <property type="entry name" value="AMINOTRANSFERASE"/>
    <property type="match status" value="1"/>
</dbReference>
<evidence type="ECO:0000259" key="7">
    <source>
        <dbReference type="Pfam" id="PF00155"/>
    </source>
</evidence>
<dbReference type="InterPro" id="IPR015424">
    <property type="entry name" value="PyrdxlP-dep_Trfase"/>
</dbReference>
<evidence type="ECO:0000256" key="1">
    <source>
        <dbReference type="ARBA" id="ARBA00001933"/>
    </source>
</evidence>
<dbReference type="GO" id="GO:0030170">
    <property type="term" value="F:pyridoxal phosphate binding"/>
    <property type="evidence" value="ECO:0007669"/>
    <property type="project" value="InterPro"/>
</dbReference>
<evidence type="ECO:0000256" key="2">
    <source>
        <dbReference type="ARBA" id="ARBA00007441"/>
    </source>
</evidence>
<dbReference type="SUPFAM" id="SSF53383">
    <property type="entry name" value="PLP-dependent transferases"/>
    <property type="match status" value="1"/>
</dbReference>
<protein>
    <submittedName>
        <fullName evidence="8">PLP-dependent aminotransferase family protein</fullName>
    </submittedName>
</protein>
<keyword evidence="6" id="KW-0663">Pyridoxal phosphate</keyword>
<feature type="domain" description="Aminotransferase class I/classII large" evidence="7">
    <location>
        <begin position="49"/>
        <end position="386"/>
    </location>
</feature>
<evidence type="ECO:0000256" key="6">
    <source>
        <dbReference type="ARBA" id="ARBA00022898"/>
    </source>
</evidence>
<evidence type="ECO:0000256" key="4">
    <source>
        <dbReference type="ARBA" id="ARBA00022576"/>
    </source>
</evidence>
<dbReference type="Gene3D" id="3.90.1150.10">
    <property type="entry name" value="Aspartate Aminotransferase, domain 1"/>
    <property type="match status" value="1"/>
</dbReference>
<dbReference type="PANTHER" id="PTHR42790:SF19">
    <property type="entry name" value="KYNURENINE_ALPHA-AMINOADIPATE AMINOTRANSFERASE, MITOCHONDRIAL"/>
    <property type="match status" value="1"/>
</dbReference>
<dbReference type="CDD" id="cd00609">
    <property type="entry name" value="AAT_like"/>
    <property type="match status" value="1"/>
</dbReference>
<accession>A0A7C1WZL6</accession>